<keyword evidence="3 5" id="KW-0378">Hydrolase</keyword>
<dbReference type="Gene3D" id="2.70.40.10">
    <property type="match status" value="1"/>
</dbReference>
<reference evidence="7 8" key="1">
    <citation type="submission" date="2020-08" db="EMBL/GenBank/DDBJ databases">
        <title>Plant Genome Project.</title>
        <authorList>
            <person name="Zhang R.-G."/>
        </authorList>
    </citation>
    <scope>NUCLEOTIDE SEQUENCE [LARGE SCALE GENOMIC DNA]</scope>
    <source>
        <tissue evidence="7">Rhizome</tissue>
    </source>
</reference>
<dbReference type="GO" id="GO:0046081">
    <property type="term" value="P:dUTP catabolic process"/>
    <property type="evidence" value="ECO:0007669"/>
    <property type="project" value="UniProtKB-UniRule"/>
</dbReference>
<evidence type="ECO:0000256" key="3">
    <source>
        <dbReference type="ARBA" id="ARBA00022801"/>
    </source>
</evidence>
<dbReference type="InterPro" id="IPR029054">
    <property type="entry name" value="dUTPase-like"/>
</dbReference>
<dbReference type="UniPathway" id="UPA00610">
    <property type="reaction ID" value="UER00666"/>
</dbReference>
<evidence type="ECO:0000256" key="5">
    <source>
        <dbReference type="RuleBase" id="RU367024"/>
    </source>
</evidence>
<comment type="pathway">
    <text evidence="1 5">Pyrimidine metabolism; dUMP biosynthesis; dUMP from dCTP (dUTP route): step 2/2.</text>
</comment>
<protein>
    <recommendedName>
        <fullName evidence="5">Deoxyuridine 5'-triphosphate nucleotidohydrolase</fullName>
        <shortName evidence="5">dUTPase</shortName>
        <ecNumber evidence="5">3.6.1.23</ecNumber>
    </recommendedName>
    <alternativeName>
        <fullName evidence="5">dUTP pyrophosphatase</fullName>
    </alternativeName>
</protein>
<comment type="similarity">
    <text evidence="2 5">Belongs to the dUTPase family.</text>
</comment>
<evidence type="ECO:0000256" key="4">
    <source>
        <dbReference type="ARBA" id="ARBA00023080"/>
    </source>
</evidence>
<keyword evidence="5" id="KW-0479">Metal-binding</keyword>
<comment type="catalytic activity">
    <reaction evidence="5">
        <text>dUTP + H2O = dUMP + diphosphate + H(+)</text>
        <dbReference type="Rhea" id="RHEA:10248"/>
        <dbReference type="ChEBI" id="CHEBI:15377"/>
        <dbReference type="ChEBI" id="CHEBI:15378"/>
        <dbReference type="ChEBI" id="CHEBI:33019"/>
        <dbReference type="ChEBI" id="CHEBI:61555"/>
        <dbReference type="ChEBI" id="CHEBI:246422"/>
        <dbReference type="EC" id="3.6.1.23"/>
    </reaction>
</comment>
<comment type="caution">
    <text evidence="7">The sequence shown here is derived from an EMBL/GenBank/DDBJ whole genome shotgun (WGS) entry which is preliminary data.</text>
</comment>
<proteinExistence type="inferred from homology"/>
<evidence type="ECO:0000313" key="8">
    <source>
        <dbReference type="Proteomes" id="UP000734854"/>
    </source>
</evidence>
<dbReference type="GO" id="GO:0004170">
    <property type="term" value="F:dUTP diphosphatase activity"/>
    <property type="evidence" value="ECO:0007669"/>
    <property type="project" value="UniProtKB-UniRule"/>
</dbReference>
<evidence type="ECO:0000256" key="2">
    <source>
        <dbReference type="ARBA" id="ARBA00006581"/>
    </source>
</evidence>
<dbReference type="InterPro" id="IPR033704">
    <property type="entry name" value="dUTPase_trimeric"/>
</dbReference>
<keyword evidence="5" id="KW-0460">Magnesium</keyword>
<sequence length="140" mass="15711">MQERASIVPAEVLYHSRRDGAHHRAYVHRSEEAMLVPDNHQADRSFIQEESFHQLRRSGMQYIHLGVLQAVLPKRQTEGSGGLDIAASHASIIEPYGRDLVHTGLQMEIPYRYYGRIASRSGLAWKSGIEVGAGVIDSDF</sequence>
<name>A0A8J5L3Y2_ZINOF</name>
<dbReference type="PANTHER" id="PTHR11241">
    <property type="entry name" value="DEOXYURIDINE 5'-TRIPHOSPHATE NUCLEOTIDOHYDROLASE"/>
    <property type="match status" value="1"/>
</dbReference>
<organism evidence="7 8">
    <name type="scientific">Zingiber officinale</name>
    <name type="common">Ginger</name>
    <name type="synonym">Amomum zingiber</name>
    <dbReference type="NCBI Taxonomy" id="94328"/>
    <lineage>
        <taxon>Eukaryota</taxon>
        <taxon>Viridiplantae</taxon>
        <taxon>Streptophyta</taxon>
        <taxon>Embryophyta</taxon>
        <taxon>Tracheophyta</taxon>
        <taxon>Spermatophyta</taxon>
        <taxon>Magnoliopsida</taxon>
        <taxon>Liliopsida</taxon>
        <taxon>Zingiberales</taxon>
        <taxon>Zingiberaceae</taxon>
        <taxon>Zingiber</taxon>
    </lineage>
</organism>
<dbReference type="GO" id="GO:0006226">
    <property type="term" value="P:dUMP biosynthetic process"/>
    <property type="evidence" value="ECO:0007669"/>
    <property type="project" value="UniProtKB-UniRule"/>
</dbReference>
<evidence type="ECO:0000259" key="6">
    <source>
        <dbReference type="Pfam" id="PF00692"/>
    </source>
</evidence>
<dbReference type="InterPro" id="IPR008181">
    <property type="entry name" value="dUTPase"/>
</dbReference>
<dbReference type="EC" id="3.6.1.23" evidence="5"/>
<dbReference type="Pfam" id="PF00692">
    <property type="entry name" value="dUTPase"/>
    <property type="match status" value="1"/>
</dbReference>
<evidence type="ECO:0000256" key="1">
    <source>
        <dbReference type="ARBA" id="ARBA00005142"/>
    </source>
</evidence>
<evidence type="ECO:0000313" key="7">
    <source>
        <dbReference type="EMBL" id="KAG6499765.1"/>
    </source>
</evidence>
<keyword evidence="8" id="KW-1185">Reference proteome</keyword>
<dbReference type="GO" id="GO:0000287">
    <property type="term" value="F:magnesium ion binding"/>
    <property type="evidence" value="ECO:0007669"/>
    <property type="project" value="UniProtKB-UniRule"/>
</dbReference>
<dbReference type="AlphaFoldDB" id="A0A8J5L3Y2"/>
<feature type="domain" description="dUTPase-like" evidence="6">
    <location>
        <begin position="70"/>
        <end position="140"/>
    </location>
</feature>
<keyword evidence="4 5" id="KW-0546">Nucleotide metabolism</keyword>
<gene>
    <name evidence="7" type="ORF">ZIOFF_039557</name>
</gene>
<dbReference type="PANTHER" id="PTHR11241:SF0">
    <property type="entry name" value="DEOXYURIDINE 5'-TRIPHOSPHATE NUCLEOTIDOHYDROLASE"/>
    <property type="match status" value="1"/>
</dbReference>
<dbReference type="CDD" id="cd07557">
    <property type="entry name" value="trimeric_dUTPase"/>
    <property type="match status" value="1"/>
</dbReference>
<dbReference type="EMBL" id="JACMSC010000011">
    <property type="protein sequence ID" value="KAG6499765.1"/>
    <property type="molecule type" value="Genomic_DNA"/>
</dbReference>
<dbReference type="Proteomes" id="UP000734854">
    <property type="component" value="Unassembled WGS sequence"/>
</dbReference>
<accession>A0A8J5L3Y2</accession>
<dbReference type="SUPFAM" id="SSF51283">
    <property type="entry name" value="dUTPase-like"/>
    <property type="match status" value="1"/>
</dbReference>
<comment type="function">
    <text evidence="5">Involved in nucleotide metabolism via production of dUMP, the immediate precursor of thymidine nucleotides, and decreases the intracellular concentration of dUTP so that uracil cannot be incorporated into DNA.</text>
</comment>
<comment type="cofactor">
    <cofactor evidence="5">
        <name>Mg(2+)</name>
        <dbReference type="ChEBI" id="CHEBI:18420"/>
    </cofactor>
</comment>
<dbReference type="InterPro" id="IPR036157">
    <property type="entry name" value="dUTPase-like_sf"/>
</dbReference>